<dbReference type="AlphaFoldDB" id="A0A916W4S9"/>
<keyword evidence="3" id="KW-0560">Oxidoreductase</keyword>
<protein>
    <recommendedName>
        <fullName evidence="7">Thioredoxin domain-containing protein</fullName>
    </recommendedName>
</protein>
<evidence type="ECO:0000256" key="4">
    <source>
        <dbReference type="ARBA" id="ARBA00023157"/>
    </source>
</evidence>
<dbReference type="PROSITE" id="PS51352">
    <property type="entry name" value="THIOREDOXIN_2"/>
    <property type="match status" value="1"/>
</dbReference>
<name>A0A916W4S9_9BACT</name>
<feature type="chain" id="PRO_5037572292" description="Thioredoxin domain-containing protein" evidence="6">
    <location>
        <begin position="18"/>
        <end position="336"/>
    </location>
</feature>
<reference evidence="8" key="1">
    <citation type="journal article" date="2014" name="Int. J. Syst. Evol. Microbiol.">
        <title>Complete genome sequence of Corynebacterium casei LMG S-19264T (=DSM 44701T), isolated from a smear-ripened cheese.</title>
        <authorList>
            <consortium name="US DOE Joint Genome Institute (JGI-PGF)"/>
            <person name="Walter F."/>
            <person name="Albersmeier A."/>
            <person name="Kalinowski J."/>
            <person name="Ruckert C."/>
        </authorList>
    </citation>
    <scope>NUCLEOTIDE SEQUENCE</scope>
    <source>
        <strain evidence="8">CGMCC 1.15447</strain>
    </source>
</reference>
<proteinExistence type="inferred from homology"/>
<dbReference type="Gene3D" id="3.40.30.10">
    <property type="entry name" value="Glutaredoxin"/>
    <property type="match status" value="1"/>
</dbReference>
<evidence type="ECO:0000256" key="2">
    <source>
        <dbReference type="ARBA" id="ARBA00022729"/>
    </source>
</evidence>
<keyword evidence="2 6" id="KW-0732">Signal</keyword>
<organism evidence="8 9">
    <name type="scientific">Edaphobacter acidisoli</name>
    <dbReference type="NCBI Taxonomy" id="2040573"/>
    <lineage>
        <taxon>Bacteria</taxon>
        <taxon>Pseudomonadati</taxon>
        <taxon>Acidobacteriota</taxon>
        <taxon>Terriglobia</taxon>
        <taxon>Terriglobales</taxon>
        <taxon>Acidobacteriaceae</taxon>
        <taxon>Edaphobacter</taxon>
    </lineage>
</organism>
<dbReference type="Pfam" id="PF13462">
    <property type="entry name" value="Thioredoxin_4"/>
    <property type="match status" value="1"/>
</dbReference>
<keyword evidence="9" id="KW-1185">Reference proteome</keyword>
<dbReference type="GO" id="GO:0016491">
    <property type="term" value="F:oxidoreductase activity"/>
    <property type="evidence" value="ECO:0007669"/>
    <property type="project" value="UniProtKB-KW"/>
</dbReference>
<dbReference type="InterPro" id="IPR036249">
    <property type="entry name" value="Thioredoxin-like_sf"/>
</dbReference>
<dbReference type="EMBL" id="BMJB01000001">
    <property type="protein sequence ID" value="GGA65912.1"/>
    <property type="molecule type" value="Genomic_DNA"/>
</dbReference>
<dbReference type="SUPFAM" id="SSF52833">
    <property type="entry name" value="Thioredoxin-like"/>
    <property type="match status" value="1"/>
</dbReference>
<evidence type="ECO:0000256" key="6">
    <source>
        <dbReference type="SAM" id="SignalP"/>
    </source>
</evidence>
<dbReference type="PANTHER" id="PTHR13887">
    <property type="entry name" value="GLUTATHIONE S-TRANSFERASE KAPPA"/>
    <property type="match status" value="1"/>
</dbReference>
<accession>A0A916W4S9</accession>
<evidence type="ECO:0000256" key="1">
    <source>
        <dbReference type="ARBA" id="ARBA00005791"/>
    </source>
</evidence>
<reference evidence="8" key="2">
    <citation type="submission" date="2020-09" db="EMBL/GenBank/DDBJ databases">
        <authorList>
            <person name="Sun Q."/>
            <person name="Zhou Y."/>
        </authorList>
    </citation>
    <scope>NUCLEOTIDE SEQUENCE</scope>
    <source>
        <strain evidence="8">CGMCC 1.15447</strain>
    </source>
</reference>
<dbReference type="PANTHER" id="PTHR13887:SF14">
    <property type="entry name" value="DISULFIDE BOND FORMATION PROTEIN D"/>
    <property type="match status" value="1"/>
</dbReference>
<keyword evidence="4" id="KW-1015">Disulfide bond</keyword>
<comment type="caution">
    <text evidence="8">The sequence shown here is derived from an EMBL/GenBank/DDBJ whole genome shotgun (WGS) entry which is preliminary data.</text>
</comment>
<dbReference type="InterPro" id="IPR012336">
    <property type="entry name" value="Thioredoxin-like_fold"/>
</dbReference>
<evidence type="ECO:0000259" key="7">
    <source>
        <dbReference type="PROSITE" id="PS51352"/>
    </source>
</evidence>
<keyword evidence="5" id="KW-0676">Redox-active center</keyword>
<dbReference type="Proteomes" id="UP000648801">
    <property type="component" value="Unassembled WGS sequence"/>
</dbReference>
<evidence type="ECO:0000313" key="8">
    <source>
        <dbReference type="EMBL" id="GGA65912.1"/>
    </source>
</evidence>
<feature type="signal peptide" evidence="6">
    <location>
        <begin position="1"/>
        <end position="17"/>
    </location>
</feature>
<evidence type="ECO:0000256" key="5">
    <source>
        <dbReference type="ARBA" id="ARBA00023284"/>
    </source>
</evidence>
<evidence type="ECO:0000256" key="3">
    <source>
        <dbReference type="ARBA" id="ARBA00023002"/>
    </source>
</evidence>
<evidence type="ECO:0000313" key="9">
    <source>
        <dbReference type="Proteomes" id="UP000648801"/>
    </source>
</evidence>
<comment type="similarity">
    <text evidence="1">Belongs to the thioredoxin family. DsbA subfamily.</text>
</comment>
<dbReference type="InterPro" id="IPR013766">
    <property type="entry name" value="Thioredoxin_domain"/>
</dbReference>
<feature type="domain" description="Thioredoxin" evidence="7">
    <location>
        <begin position="126"/>
        <end position="259"/>
    </location>
</feature>
<dbReference type="RefSeq" id="WP_188758885.1">
    <property type="nucleotide sequence ID" value="NZ_JAGSYK010000001.1"/>
</dbReference>
<sequence>MMASLAVVLGVATVAGAQTQAGTGAAAKQATPPLQLQNLEPSTVPKDPFPPVNQKYFTATSPTVDTVNTFLKSLWGYDQNRIWRVEAIQKTQAPDVAKVIVFVSDKSANAKVQSTAFFVTPDGKHAIAGDTVIPFGATPFADARQTLEQHADGAWRGAPGKSLLLVEFADLECPHCKDAQGTMNQLAKDFPNAHIVFQPFPLTEIHPYAFKAAAYGYCVEKQNNDAFFSYADGVFNTQSGLAEGTADDTLNNAVKQAGLDPTAIGACANSQATKDQVNASIKLAQDLGVDQTPMLAVNGHLLPISAVPYETLKTIITYQAQQDGVSTGATAPTLGK</sequence>
<gene>
    <name evidence="8" type="ORF">GCM10011507_16860</name>
</gene>